<evidence type="ECO:0000256" key="1">
    <source>
        <dbReference type="ARBA" id="ARBA00007074"/>
    </source>
</evidence>
<keyword evidence="7" id="KW-1185">Reference proteome</keyword>
<dbReference type="EMBL" id="JACCFW010000001">
    <property type="protein sequence ID" value="NYJ74780.1"/>
    <property type="molecule type" value="Genomic_DNA"/>
</dbReference>
<evidence type="ECO:0000259" key="5">
    <source>
        <dbReference type="PROSITE" id="PS51935"/>
    </source>
</evidence>
<protein>
    <submittedName>
        <fullName evidence="6">Acyl-coenzyme A thioesterase PaaI-like protein</fullName>
    </submittedName>
</protein>
<organism evidence="6 7">
    <name type="scientific">Allobranchiibius huperziae</name>
    <dbReference type="NCBI Taxonomy" id="1874116"/>
    <lineage>
        <taxon>Bacteria</taxon>
        <taxon>Bacillati</taxon>
        <taxon>Actinomycetota</taxon>
        <taxon>Actinomycetes</taxon>
        <taxon>Micrococcales</taxon>
        <taxon>Dermacoccaceae</taxon>
        <taxon>Allobranchiibius</taxon>
    </lineage>
</organism>
<dbReference type="InterPro" id="IPR000064">
    <property type="entry name" value="NLP_P60_dom"/>
</dbReference>
<sequence>MSISGLWLTATSPRPIDAPLLDASPDHDRWLAAMDAEPEPMAGRLGLEGRLETEVLAGESVEVHDLHDDWAFVTCPEQPSHKNPRGYPGYLRAAHLDLGVSESDGAGDPAPTAGATSVDPAAFLDAVRAHAGVSYLWAGLSPHGLDSSGLVHLPLRTLGVRFPRDCSDQARHCAPVAPADAAPGDLLFFARPGSEPDHVGILTATGRMLHVPQTGRVVEEDVPTDRAETLVCAGRISALG</sequence>
<dbReference type="PANTHER" id="PTHR47359">
    <property type="entry name" value="PEPTIDOGLYCAN DL-ENDOPEPTIDASE CWLO"/>
    <property type="match status" value="1"/>
</dbReference>
<dbReference type="RefSeq" id="WP_179480943.1">
    <property type="nucleotide sequence ID" value="NZ_JACCFW010000001.1"/>
</dbReference>
<dbReference type="InterPro" id="IPR051794">
    <property type="entry name" value="PG_Endopeptidase_C40"/>
</dbReference>
<proteinExistence type="inferred from homology"/>
<dbReference type="SUPFAM" id="SSF54001">
    <property type="entry name" value="Cysteine proteinases"/>
    <property type="match status" value="1"/>
</dbReference>
<dbReference type="Proteomes" id="UP000571817">
    <property type="component" value="Unassembled WGS sequence"/>
</dbReference>
<reference evidence="6 7" key="1">
    <citation type="submission" date="2020-07" db="EMBL/GenBank/DDBJ databases">
        <title>Sequencing the genomes of 1000 actinobacteria strains.</title>
        <authorList>
            <person name="Klenk H.-P."/>
        </authorList>
    </citation>
    <scope>NUCLEOTIDE SEQUENCE [LARGE SCALE GENOMIC DNA]</scope>
    <source>
        <strain evidence="6 7">DSM 29531</strain>
    </source>
</reference>
<comment type="caution">
    <text evidence="6">The sequence shown here is derived from an EMBL/GenBank/DDBJ whole genome shotgun (WGS) entry which is preliminary data.</text>
</comment>
<dbReference type="InterPro" id="IPR038765">
    <property type="entry name" value="Papain-like_cys_pep_sf"/>
</dbReference>
<evidence type="ECO:0000313" key="7">
    <source>
        <dbReference type="Proteomes" id="UP000571817"/>
    </source>
</evidence>
<dbReference type="GO" id="GO:0006508">
    <property type="term" value="P:proteolysis"/>
    <property type="evidence" value="ECO:0007669"/>
    <property type="project" value="UniProtKB-KW"/>
</dbReference>
<keyword evidence="2" id="KW-0645">Protease</keyword>
<feature type="domain" description="NlpC/P60" evidence="5">
    <location>
        <begin position="117"/>
        <end position="237"/>
    </location>
</feature>
<dbReference type="Gene3D" id="3.90.1720.10">
    <property type="entry name" value="endopeptidase domain like (from Nostoc punctiforme)"/>
    <property type="match status" value="1"/>
</dbReference>
<dbReference type="Pfam" id="PF00877">
    <property type="entry name" value="NLPC_P60"/>
    <property type="match status" value="1"/>
</dbReference>
<keyword evidence="4" id="KW-0788">Thiol protease</keyword>
<name>A0A853DJ87_9MICO</name>
<evidence type="ECO:0000256" key="3">
    <source>
        <dbReference type="ARBA" id="ARBA00022801"/>
    </source>
</evidence>
<gene>
    <name evidence="6" type="ORF">HNR15_001743</name>
</gene>
<dbReference type="GO" id="GO:0008234">
    <property type="term" value="F:cysteine-type peptidase activity"/>
    <property type="evidence" value="ECO:0007669"/>
    <property type="project" value="UniProtKB-KW"/>
</dbReference>
<accession>A0A853DJ87</accession>
<evidence type="ECO:0000256" key="2">
    <source>
        <dbReference type="ARBA" id="ARBA00022670"/>
    </source>
</evidence>
<keyword evidence="3" id="KW-0378">Hydrolase</keyword>
<dbReference type="AlphaFoldDB" id="A0A853DJ87"/>
<evidence type="ECO:0000256" key="4">
    <source>
        <dbReference type="ARBA" id="ARBA00022807"/>
    </source>
</evidence>
<comment type="similarity">
    <text evidence="1">Belongs to the peptidase C40 family.</text>
</comment>
<evidence type="ECO:0000313" key="6">
    <source>
        <dbReference type="EMBL" id="NYJ74780.1"/>
    </source>
</evidence>
<dbReference type="PROSITE" id="PS51935">
    <property type="entry name" value="NLPC_P60"/>
    <property type="match status" value="1"/>
</dbReference>
<dbReference type="PANTHER" id="PTHR47359:SF3">
    <property type="entry name" value="NLP_P60 DOMAIN-CONTAINING PROTEIN-RELATED"/>
    <property type="match status" value="1"/>
</dbReference>